<protein>
    <recommendedName>
        <fullName evidence="3">F-box domain-containing protein</fullName>
    </recommendedName>
</protein>
<reference evidence="1 2" key="1">
    <citation type="submission" date="2014-02" db="EMBL/GenBank/DDBJ databases">
        <title>Single nucleus genome sequencing reveals high similarity among nuclei of an endomycorrhizal fungus.</title>
        <authorList>
            <person name="Lin K."/>
            <person name="Geurts R."/>
            <person name="Zhang Z."/>
            <person name="Limpens E."/>
            <person name="Saunders D.G."/>
            <person name="Mu D."/>
            <person name="Pang E."/>
            <person name="Cao H."/>
            <person name="Cha H."/>
            <person name="Lin T."/>
            <person name="Zhou Q."/>
            <person name="Shang Y."/>
            <person name="Li Y."/>
            <person name="Ivanov S."/>
            <person name="Sharma T."/>
            <person name="Velzen R.V."/>
            <person name="Ruijter N.D."/>
            <person name="Aanen D.K."/>
            <person name="Win J."/>
            <person name="Kamoun S."/>
            <person name="Bisseling T."/>
            <person name="Huang S."/>
        </authorList>
    </citation>
    <scope>NUCLEOTIDE SEQUENCE [LARGE SCALE GENOMIC DNA]</scope>
    <source>
        <strain evidence="2">DAOM197198w</strain>
    </source>
</reference>
<dbReference type="STRING" id="1432141.A0A015JJ65"/>
<proteinExistence type="predicted"/>
<dbReference type="Proteomes" id="UP000022910">
    <property type="component" value="Unassembled WGS sequence"/>
</dbReference>
<organism evidence="1 2">
    <name type="scientific">Rhizophagus irregularis (strain DAOM 197198w)</name>
    <name type="common">Glomus intraradices</name>
    <dbReference type="NCBI Taxonomy" id="1432141"/>
    <lineage>
        <taxon>Eukaryota</taxon>
        <taxon>Fungi</taxon>
        <taxon>Fungi incertae sedis</taxon>
        <taxon>Mucoromycota</taxon>
        <taxon>Glomeromycotina</taxon>
        <taxon>Glomeromycetes</taxon>
        <taxon>Glomerales</taxon>
        <taxon>Glomeraceae</taxon>
        <taxon>Rhizophagus</taxon>
    </lineage>
</organism>
<sequence length="523" mass="61986">MSCSKIFSGNFPELTYEIIKYFQNDFLTLHSCILVNRLWCRLATPLLWENPFSIHTENYNYIEIYLQYLNDDFKAKLKEYNIIINSLPSNTLFNYSSFLKYLNISKFISSVINWLEATNETSIYSDFIRLTSDICLSLLKIFIENEVNLNVLEIDFKYTPYKINLDDILELILQNTNFIHNIRNLNLYIVENKELKHRILPIIELHQNLKKILLDNSFFSYQSLLLSKDYNCSNTLSTIIFFYVDFEGIINLNRIFEQLNVLESVHIIHCSSLNTSFTQQIINLTKPFKLKSLFIENIEELSEIESLQLLIQKSCDYLENFGYDCGLIYPHELNTGIPQGIHQLLDLIMIHCKNIKFLDLDINDNRIIFPALNLIENIKHNLNYLSIDIYDNIKENNSFVIQRLGEIIPFKLEYLHLYLYYIEACDFEVFLKSSQDTFIKKLLINNFNFTEGQDILPSIKTYIMKKRRVKYLAINGAFFRSEFVSDELFSLKDEVKEFMLYDIKVQSYHDSIINLYDYMKEVN</sequence>
<evidence type="ECO:0008006" key="3">
    <source>
        <dbReference type="Google" id="ProtNLM"/>
    </source>
</evidence>
<name>A0A015JJ65_RHIIW</name>
<gene>
    <name evidence="1" type="ORF">RirG_116880</name>
</gene>
<evidence type="ECO:0000313" key="1">
    <source>
        <dbReference type="EMBL" id="EXX67170.1"/>
    </source>
</evidence>
<accession>A0A015JJ65</accession>
<dbReference type="HOGENOM" id="CLU_028913_2_1_1"/>
<dbReference type="AlphaFoldDB" id="A0A015JJ65"/>
<comment type="caution">
    <text evidence="1">The sequence shown here is derived from an EMBL/GenBank/DDBJ whole genome shotgun (WGS) entry which is preliminary data.</text>
</comment>
<evidence type="ECO:0000313" key="2">
    <source>
        <dbReference type="Proteomes" id="UP000022910"/>
    </source>
</evidence>
<dbReference type="EMBL" id="JEMT01017953">
    <property type="protein sequence ID" value="EXX67170.1"/>
    <property type="molecule type" value="Genomic_DNA"/>
</dbReference>
<keyword evidence="2" id="KW-1185">Reference proteome</keyword>